<keyword evidence="3" id="KW-1185">Reference proteome</keyword>
<reference evidence="2 3" key="1">
    <citation type="submission" date="2019-05" db="EMBL/GenBank/DDBJ databases">
        <title>Another draft genome of Portunus trituberculatus and its Hox gene families provides insights of decapod evolution.</title>
        <authorList>
            <person name="Jeong J.-H."/>
            <person name="Song I."/>
            <person name="Kim S."/>
            <person name="Choi T."/>
            <person name="Kim D."/>
            <person name="Ryu S."/>
            <person name="Kim W."/>
        </authorList>
    </citation>
    <scope>NUCLEOTIDE SEQUENCE [LARGE SCALE GENOMIC DNA]</scope>
    <source>
        <tissue evidence="2">Muscle</tissue>
    </source>
</reference>
<dbReference type="Proteomes" id="UP000324222">
    <property type="component" value="Unassembled WGS sequence"/>
</dbReference>
<feature type="region of interest" description="Disordered" evidence="1">
    <location>
        <begin position="31"/>
        <end position="71"/>
    </location>
</feature>
<gene>
    <name evidence="2" type="ORF">E2C01_075907</name>
</gene>
<feature type="compositionally biased region" description="Basic and acidic residues" evidence="1">
    <location>
        <begin position="36"/>
        <end position="50"/>
    </location>
</feature>
<comment type="caution">
    <text evidence="2">The sequence shown here is derived from an EMBL/GenBank/DDBJ whole genome shotgun (WGS) entry which is preliminary data.</text>
</comment>
<name>A0A5B7I9Z3_PORTR</name>
<accession>A0A5B7I9Z3</accession>
<sequence length="71" mass="7866">MEGDRLTTLLLSSQTFRISSQQFHEEIAEVTEASDDPGKHESMKSCEGEKTTTTTTTTTSITIPPDMNTDR</sequence>
<organism evidence="2 3">
    <name type="scientific">Portunus trituberculatus</name>
    <name type="common">Swimming crab</name>
    <name type="synonym">Neptunus trituberculatus</name>
    <dbReference type="NCBI Taxonomy" id="210409"/>
    <lineage>
        <taxon>Eukaryota</taxon>
        <taxon>Metazoa</taxon>
        <taxon>Ecdysozoa</taxon>
        <taxon>Arthropoda</taxon>
        <taxon>Crustacea</taxon>
        <taxon>Multicrustacea</taxon>
        <taxon>Malacostraca</taxon>
        <taxon>Eumalacostraca</taxon>
        <taxon>Eucarida</taxon>
        <taxon>Decapoda</taxon>
        <taxon>Pleocyemata</taxon>
        <taxon>Brachyura</taxon>
        <taxon>Eubrachyura</taxon>
        <taxon>Portunoidea</taxon>
        <taxon>Portunidae</taxon>
        <taxon>Portuninae</taxon>
        <taxon>Portunus</taxon>
    </lineage>
</organism>
<dbReference type="EMBL" id="VSRR010056536">
    <property type="protein sequence ID" value="MPC81300.1"/>
    <property type="molecule type" value="Genomic_DNA"/>
</dbReference>
<proteinExistence type="predicted"/>
<evidence type="ECO:0000313" key="2">
    <source>
        <dbReference type="EMBL" id="MPC81300.1"/>
    </source>
</evidence>
<evidence type="ECO:0000256" key="1">
    <source>
        <dbReference type="SAM" id="MobiDB-lite"/>
    </source>
</evidence>
<protein>
    <submittedName>
        <fullName evidence="2">Uncharacterized protein</fullName>
    </submittedName>
</protein>
<evidence type="ECO:0000313" key="3">
    <source>
        <dbReference type="Proteomes" id="UP000324222"/>
    </source>
</evidence>
<dbReference type="AlphaFoldDB" id="A0A5B7I9Z3"/>